<keyword evidence="1" id="KW-0732">Signal</keyword>
<evidence type="ECO:0000313" key="3">
    <source>
        <dbReference type="Proteomes" id="UP001150904"/>
    </source>
</evidence>
<evidence type="ECO:0000313" key="2">
    <source>
        <dbReference type="EMBL" id="KAJ5218836.1"/>
    </source>
</evidence>
<sequence length="99" mass="10031">MKAFAILLSFAAVVLALPSKPCATCGGHQETGNVCGSKQTVVCQGEGNAGLVTLGNVLEGALGESCSAGDVYCCEEGDIQQSGLVNLNLNAQCSLNRVL</sequence>
<accession>A0A9W9NFA1</accession>
<evidence type="ECO:0000256" key="1">
    <source>
        <dbReference type="SAM" id="SignalP"/>
    </source>
</evidence>
<reference evidence="2" key="1">
    <citation type="submission" date="2022-12" db="EMBL/GenBank/DDBJ databases">
        <authorList>
            <person name="Petersen C."/>
        </authorList>
    </citation>
    <scope>NUCLEOTIDE SEQUENCE</scope>
    <source>
        <strain evidence="2">IBT 15544</strain>
    </source>
</reference>
<dbReference type="OrthoDB" id="4356380at2759"/>
<evidence type="ECO:0008006" key="4">
    <source>
        <dbReference type="Google" id="ProtNLM"/>
    </source>
</evidence>
<dbReference type="GeneID" id="83175298"/>
<dbReference type="EMBL" id="JAPQKR010000004">
    <property type="protein sequence ID" value="KAJ5218836.1"/>
    <property type="molecule type" value="Genomic_DNA"/>
</dbReference>
<reference evidence="2" key="2">
    <citation type="journal article" date="2023" name="IMA Fungus">
        <title>Comparative genomic study of the Penicillium genus elucidates a diverse pangenome and 15 lateral gene transfer events.</title>
        <authorList>
            <person name="Petersen C."/>
            <person name="Sorensen T."/>
            <person name="Nielsen M.R."/>
            <person name="Sondergaard T.E."/>
            <person name="Sorensen J.L."/>
            <person name="Fitzpatrick D.A."/>
            <person name="Frisvad J.C."/>
            <person name="Nielsen K.L."/>
        </authorList>
    </citation>
    <scope>NUCLEOTIDE SEQUENCE</scope>
    <source>
        <strain evidence="2">IBT 15544</strain>
    </source>
</reference>
<dbReference type="RefSeq" id="XP_058313409.1">
    <property type="nucleotide sequence ID" value="XM_058447998.1"/>
</dbReference>
<feature type="signal peptide" evidence="1">
    <location>
        <begin position="1"/>
        <end position="16"/>
    </location>
</feature>
<organism evidence="2 3">
    <name type="scientific">Penicillium cinerascens</name>
    <dbReference type="NCBI Taxonomy" id="70096"/>
    <lineage>
        <taxon>Eukaryota</taxon>
        <taxon>Fungi</taxon>
        <taxon>Dikarya</taxon>
        <taxon>Ascomycota</taxon>
        <taxon>Pezizomycotina</taxon>
        <taxon>Eurotiomycetes</taxon>
        <taxon>Eurotiomycetidae</taxon>
        <taxon>Eurotiales</taxon>
        <taxon>Aspergillaceae</taxon>
        <taxon>Penicillium</taxon>
    </lineage>
</organism>
<dbReference type="AlphaFoldDB" id="A0A9W9NFA1"/>
<keyword evidence="3" id="KW-1185">Reference proteome</keyword>
<feature type="chain" id="PRO_5040868785" description="Hydrophobin" evidence="1">
    <location>
        <begin position="17"/>
        <end position="99"/>
    </location>
</feature>
<protein>
    <recommendedName>
        <fullName evidence="4">Hydrophobin</fullName>
    </recommendedName>
</protein>
<gene>
    <name evidence="2" type="ORF">N7498_000935</name>
</gene>
<comment type="caution">
    <text evidence="2">The sequence shown here is derived from an EMBL/GenBank/DDBJ whole genome shotgun (WGS) entry which is preliminary data.</text>
</comment>
<proteinExistence type="predicted"/>
<name>A0A9W9NFA1_9EURO</name>
<dbReference type="Proteomes" id="UP001150904">
    <property type="component" value="Unassembled WGS sequence"/>
</dbReference>